<dbReference type="InterPro" id="IPR001497">
    <property type="entry name" value="MethylDNA_cys_MeTrfase_AS"/>
</dbReference>
<dbReference type="PROSITE" id="PS00374">
    <property type="entry name" value="MGMT"/>
    <property type="match status" value="1"/>
</dbReference>
<dbReference type="PANTHER" id="PTHR10815">
    <property type="entry name" value="METHYLATED-DNA--PROTEIN-CYSTEINE METHYLTRANSFERASE"/>
    <property type="match status" value="1"/>
</dbReference>
<dbReference type="Gene3D" id="1.10.10.10">
    <property type="entry name" value="Winged helix-like DNA-binding domain superfamily/Winged helix DNA-binding domain"/>
    <property type="match status" value="1"/>
</dbReference>
<accession>A0A2C9D1Q8</accession>
<dbReference type="NCBIfam" id="TIGR00589">
    <property type="entry name" value="ogt"/>
    <property type="match status" value="1"/>
</dbReference>
<keyword evidence="4" id="KW-0489">Methyltransferase</keyword>
<comment type="catalytic activity">
    <reaction evidence="10">
        <text>a 6-O-methyl-2'-deoxyguanosine in DNA + L-cysteinyl-[protein] = S-methyl-L-cysteinyl-[protein] + a 2'-deoxyguanosine in DNA</text>
        <dbReference type="Rhea" id="RHEA:24000"/>
        <dbReference type="Rhea" id="RHEA-COMP:10131"/>
        <dbReference type="Rhea" id="RHEA-COMP:10132"/>
        <dbReference type="Rhea" id="RHEA-COMP:11367"/>
        <dbReference type="Rhea" id="RHEA-COMP:11368"/>
        <dbReference type="ChEBI" id="CHEBI:29950"/>
        <dbReference type="ChEBI" id="CHEBI:82612"/>
        <dbReference type="ChEBI" id="CHEBI:85445"/>
        <dbReference type="ChEBI" id="CHEBI:85448"/>
        <dbReference type="EC" id="2.1.1.63"/>
    </reaction>
</comment>
<evidence type="ECO:0000256" key="3">
    <source>
        <dbReference type="ARBA" id="ARBA00011918"/>
    </source>
</evidence>
<dbReference type="EMBL" id="LT960614">
    <property type="protein sequence ID" value="SON54153.1"/>
    <property type="molecule type" value="Genomic_DNA"/>
</dbReference>
<dbReference type="SUPFAM" id="SSF46767">
    <property type="entry name" value="Methylated DNA-protein cysteine methyltransferase, C-terminal domain"/>
    <property type="match status" value="1"/>
</dbReference>
<reference evidence="13" key="1">
    <citation type="submission" date="2017-09" db="EMBL/GenBank/DDBJ databases">
        <title>Genome sequence of Nannocystis excedens DSM 71.</title>
        <authorList>
            <person name="Blom J."/>
        </authorList>
    </citation>
    <scope>NUCLEOTIDE SEQUENCE [LARGE SCALE GENOMIC DNA]</scope>
    <source>
        <strain evidence="13">type strain: E19</strain>
    </source>
</reference>
<evidence type="ECO:0000256" key="6">
    <source>
        <dbReference type="ARBA" id="ARBA00022763"/>
    </source>
</evidence>
<organism evidence="12 13">
    <name type="scientific">Hartmannibacter diazotrophicus</name>
    <dbReference type="NCBI Taxonomy" id="1482074"/>
    <lineage>
        <taxon>Bacteria</taxon>
        <taxon>Pseudomonadati</taxon>
        <taxon>Pseudomonadota</taxon>
        <taxon>Alphaproteobacteria</taxon>
        <taxon>Hyphomicrobiales</taxon>
        <taxon>Pleomorphomonadaceae</taxon>
        <taxon>Hartmannibacter</taxon>
    </lineage>
</organism>
<dbReference type="PANTHER" id="PTHR10815:SF13">
    <property type="entry name" value="METHYLATED-DNA--PROTEIN-CYSTEINE METHYLTRANSFERASE"/>
    <property type="match status" value="1"/>
</dbReference>
<dbReference type="AlphaFoldDB" id="A0A2C9D1Q8"/>
<evidence type="ECO:0000313" key="13">
    <source>
        <dbReference type="Proteomes" id="UP000223606"/>
    </source>
</evidence>
<keyword evidence="8" id="KW-0804">Transcription</keyword>
<evidence type="ECO:0000256" key="9">
    <source>
        <dbReference type="ARBA" id="ARBA00023204"/>
    </source>
</evidence>
<evidence type="ECO:0000259" key="11">
    <source>
        <dbReference type="PROSITE" id="PS01124"/>
    </source>
</evidence>
<keyword evidence="13" id="KW-1185">Reference proteome</keyword>
<dbReference type="InterPro" id="IPR036631">
    <property type="entry name" value="MGMT_N_sf"/>
</dbReference>
<evidence type="ECO:0000256" key="4">
    <source>
        <dbReference type="ARBA" id="ARBA00022603"/>
    </source>
</evidence>
<dbReference type="CDD" id="cd06445">
    <property type="entry name" value="ATase"/>
    <property type="match status" value="1"/>
</dbReference>
<dbReference type="Gene3D" id="1.10.10.60">
    <property type="entry name" value="Homeodomain-like"/>
    <property type="match status" value="1"/>
</dbReference>
<evidence type="ECO:0000313" key="12">
    <source>
        <dbReference type="EMBL" id="SON54153.1"/>
    </source>
</evidence>
<dbReference type="GO" id="GO:0003908">
    <property type="term" value="F:methylated-DNA-[protein]-cysteine S-methyltransferase activity"/>
    <property type="evidence" value="ECO:0007669"/>
    <property type="project" value="UniProtKB-EC"/>
</dbReference>
<dbReference type="Proteomes" id="UP000223606">
    <property type="component" value="Chromosome 1"/>
</dbReference>
<dbReference type="SUPFAM" id="SSF46689">
    <property type="entry name" value="Homeodomain-like"/>
    <property type="match status" value="1"/>
</dbReference>
<dbReference type="SMART" id="SM00342">
    <property type="entry name" value="HTH_ARAC"/>
    <property type="match status" value="1"/>
</dbReference>
<dbReference type="Gene3D" id="3.30.160.70">
    <property type="entry name" value="Methylated DNA-protein cysteine methyltransferase domain"/>
    <property type="match status" value="1"/>
</dbReference>
<dbReference type="InterPro" id="IPR014048">
    <property type="entry name" value="MethylDNA_cys_MeTrfase_DNA-bd"/>
</dbReference>
<keyword evidence="6" id="KW-0227">DNA damage</keyword>
<evidence type="ECO:0000256" key="10">
    <source>
        <dbReference type="ARBA" id="ARBA00049348"/>
    </source>
</evidence>
<dbReference type="GO" id="GO:0043565">
    <property type="term" value="F:sequence-specific DNA binding"/>
    <property type="evidence" value="ECO:0007669"/>
    <property type="project" value="InterPro"/>
</dbReference>
<comment type="catalytic activity">
    <reaction evidence="1">
        <text>a 4-O-methyl-thymidine in DNA + L-cysteinyl-[protein] = a thymidine in DNA + S-methyl-L-cysteinyl-[protein]</text>
        <dbReference type="Rhea" id="RHEA:53428"/>
        <dbReference type="Rhea" id="RHEA-COMP:10131"/>
        <dbReference type="Rhea" id="RHEA-COMP:10132"/>
        <dbReference type="Rhea" id="RHEA-COMP:13555"/>
        <dbReference type="Rhea" id="RHEA-COMP:13556"/>
        <dbReference type="ChEBI" id="CHEBI:29950"/>
        <dbReference type="ChEBI" id="CHEBI:82612"/>
        <dbReference type="ChEBI" id="CHEBI:137386"/>
        <dbReference type="ChEBI" id="CHEBI:137387"/>
        <dbReference type="EC" id="2.1.1.63"/>
    </reaction>
</comment>
<evidence type="ECO:0000256" key="7">
    <source>
        <dbReference type="ARBA" id="ARBA00023015"/>
    </source>
</evidence>
<evidence type="ECO:0000256" key="5">
    <source>
        <dbReference type="ARBA" id="ARBA00022679"/>
    </source>
</evidence>
<evidence type="ECO:0000256" key="8">
    <source>
        <dbReference type="ARBA" id="ARBA00023163"/>
    </source>
</evidence>
<gene>
    <name evidence="12" type="primary">ada</name>
    <name evidence="12" type="ORF">HDIA_0612</name>
</gene>
<protein>
    <recommendedName>
        <fullName evidence="3">methylated-DNA--[protein]-cysteine S-methyltransferase</fullName>
        <ecNumber evidence="3">2.1.1.63</ecNumber>
    </recommendedName>
</protein>
<dbReference type="GO" id="GO:0006281">
    <property type="term" value="P:DNA repair"/>
    <property type="evidence" value="ECO:0007669"/>
    <property type="project" value="UniProtKB-KW"/>
</dbReference>
<dbReference type="InterPro" id="IPR036217">
    <property type="entry name" value="MethylDNA_cys_MeTrfase_DNAb"/>
</dbReference>
<dbReference type="Pfam" id="PF01035">
    <property type="entry name" value="DNA_binding_1"/>
    <property type="match status" value="1"/>
</dbReference>
<dbReference type="InterPro" id="IPR036388">
    <property type="entry name" value="WH-like_DNA-bd_sf"/>
</dbReference>
<dbReference type="Pfam" id="PF12833">
    <property type="entry name" value="HTH_18"/>
    <property type="match status" value="1"/>
</dbReference>
<dbReference type="PROSITE" id="PS01124">
    <property type="entry name" value="HTH_ARAC_FAMILY_2"/>
    <property type="match status" value="1"/>
</dbReference>
<dbReference type="GO" id="GO:0032259">
    <property type="term" value="P:methylation"/>
    <property type="evidence" value="ECO:0007669"/>
    <property type="project" value="UniProtKB-KW"/>
</dbReference>
<dbReference type="GO" id="GO:0003700">
    <property type="term" value="F:DNA-binding transcription factor activity"/>
    <property type="evidence" value="ECO:0007669"/>
    <property type="project" value="InterPro"/>
</dbReference>
<dbReference type="KEGG" id="hdi:HDIA_0612"/>
<keyword evidence="9" id="KW-0234">DNA repair</keyword>
<feature type="domain" description="HTH araC/xylS-type" evidence="11">
    <location>
        <begin position="65"/>
        <end position="162"/>
    </location>
</feature>
<keyword evidence="7" id="KW-0805">Transcription regulation</keyword>
<sequence length="338" mass="36575">MDAAALPLRIEPEILRPAPIASAHGPIAADKPGNGLILPRTRGLMMNSSAPHELLIAADDYNLVRDTIRYLNENWQGQPELDEIAAVVGAPAAHLHKVFTRWAGLSPKAFLQALTLNHARQLLDQSASILDTALEVGLSGPGRLHDLFVTHEAMSPGAYKARGAGVTISYGFHPSPFGVVLLMATDRGLAGLAFADQGEEEAALDDMKSRWPAAVYKEDVIGTAPYVARIFDPHAWQREQPLRVVFIGTDFEVRVWETLLRIPLGKATTYSDIARHIGKPAAARAVGSAVGRNPLSFVVPCHRVLGRTGDLCGYHWGLTRKRAILGWETGVSDGDKAK</sequence>
<name>A0A2C9D1Q8_9HYPH</name>
<dbReference type="InterPro" id="IPR018060">
    <property type="entry name" value="HTH_AraC"/>
</dbReference>
<dbReference type="EC" id="2.1.1.63" evidence="3"/>
<dbReference type="InterPro" id="IPR009057">
    <property type="entry name" value="Homeodomain-like_sf"/>
</dbReference>
<dbReference type="FunFam" id="1.10.10.10:FF:000214">
    <property type="entry name" value="Methylated-DNA--protein-cysteine methyltransferase"/>
    <property type="match status" value="1"/>
</dbReference>
<dbReference type="SUPFAM" id="SSF53155">
    <property type="entry name" value="Methylated DNA-protein cysteine methyltransferase domain"/>
    <property type="match status" value="1"/>
</dbReference>
<keyword evidence="5" id="KW-0808">Transferase</keyword>
<evidence type="ECO:0000256" key="1">
    <source>
        <dbReference type="ARBA" id="ARBA00001286"/>
    </source>
</evidence>
<proteinExistence type="inferred from homology"/>
<evidence type="ECO:0000256" key="2">
    <source>
        <dbReference type="ARBA" id="ARBA00008711"/>
    </source>
</evidence>
<comment type="similarity">
    <text evidence="2">Belongs to the MGMT family.</text>
</comment>